<dbReference type="GO" id="GO:0003723">
    <property type="term" value="F:RNA binding"/>
    <property type="evidence" value="ECO:0007669"/>
    <property type="project" value="TreeGrafter"/>
</dbReference>
<evidence type="ECO:0000256" key="6">
    <source>
        <dbReference type="SAM" id="MobiDB-lite"/>
    </source>
</evidence>
<evidence type="ECO:0000256" key="1">
    <source>
        <dbReference type="ARBA" id="ARBA00004123"/>
    </source>
</evidence>
<dbReference type="Gene3D" id="3.20.20.140">
    <property type="entry name" value="Metal-dependent hydrolases"/>
    <property type="match status" value="1"/>
</dbReference>
<comment type="caution">
    <text evidence="7">The sequence shown here is derived from an EMBL/GenBank/DDBJ whole genome shotgun (WGS) entry which is preliminary data.</text>
</comment>
<dbReference type="GO" id="GO:0005655">
    <property type="term" value="C:nucleolar ribonuclease P complex"/>
    <property type="evidence" value="ECO:0007669"/>
    <property type="project" value="TreeGrafter"/>
</dbReference>
<evidence type="ECO:0000313" key="8">
    <source>
        <dbReference type="Proteomes" id="UP001293593"/>
    </source>
</evidence>
<dbReference type="Proteomes" id="UP001293593">
    <property type="component" value="Unassembled WGS sequence"/>
</dbReference>
<evidence type="ECO:0000256" key="2">
    <source>
        <dbReference type="ARBA" id="ARBA00007331"/>
    </source>
</evidence>
<dbReference type="GO" id="GO:0016787">
    <property type="term" value="F:hydrolase activity"/>
    <property type="evidence" value="ECO:0007669"/>
    <property type="project" value="UniProtKB-KW"/>
</dbReference>
<dbReference type="Pfam" id="PF01876">
    <property type="entry name" value="RNase_P_p30"/>
    <property type="match status" value="1"/>
</dbReference>
<feature type="region of interest" description="Disordered" evidence="6">
    <location>
        <begin position="593"/>
        <end position="616"/>
    </location>
</feature>
<evidence type="ECO:0000256" key="3">
    <source>
        <dbReference type="ARBA" id="ARBA00022694"/>
    </source>
</evidence>
<dbReference type="EMBL" id="JAWXYG010000009">
    <property type="protein sequence ID" value="KAK4263309.1"/>
    <property type="molecule type" value="Genomic_DNA"/>
</dbReference>
<name>A0AAE1J827_9FABA</name>
<gene>
    <name evidence="7" type="ORF">QN277_028741</name>
</gene>
<evidence type="ECO:0000256" key="5">
    <source>
        <dbReference type="ARBA" id="ARBA00023242"/>
    </source>
</evidence>
<evidence type="ECO:0000256" key="4">
    <source>
        <dbReference type="ARBA" id="ARBA00022801"/>
    </source>
</evidence>
<dbReference type="InterPro" id="IPR002738">
    <property type="entry name" value="RNase_P_p30"/>
</dbReference>
<dbReference type="InterPro" id="IPR016195">
    <property type="entry name" value="Pol/histidinol_Pase-like"/>
</dbReference>
<dbReference type="FunFam" id="3.20.20.140:FF:000044">
    <property type="entry name" value="Polymerase/histidinol phosphatase-like protein"/>
    <property type="match status" value="1"/>
</dbReference>
<dbReference type="SUPFAM" id="SSF89550">
    <property type="entry name" value="PHP domain-like"/>
    <property type="match status" value="1"/>
</dbReference>
<dbReference type="GO" id="GO:0008033">
    <property type="term" value="P:tRNA processing"/>
    <property type="evidence" value="ECO:0007669"/>
    <property type="project" value="UniProtKB-KW"/>
</dbReference>
<comment type="subcellular location">
    <subcellularLocation>
        <location evidence="1">Nucleus</location>
    </subcellularLocation>
</comment>
<dbReference type="PANTHER" id="PTHR13031:SF0">
    <property type="entry name" value="RIBONUCLEASE P PROTEIN SUBUNIT P30"/>
    <property type="match status" value="1"/>
</dbReference>
<keyword evidence="5" id="KW-0539">Nucleus</keyword>
<organism evidence="7 8">
    <name type="scientific">Acacia crassicarpa</name>
    <name type="common">northern wattle</name>
    <dbReference type="NCBI Taxonomy" id="499986"/>
    <lineage>
        <taxon>Eukaryota</taxon>
        <taxon>Viridiplantae</taxon>
        <taxon>Streptophyta</taxon>
        <taxon>Embryophyta</taxon>
        <taxon>Tracheophyta</taxon>
        <taxon>Spermatophyta</taxon>
        <taxon>Magnoliopsida</taxon>
        <taxon>eudicotyledons</taxon>
        <taxon>Gunneridae</taxon>
        <taxon>Pentapetalae</taxon>
        <taxon>rosids</taxon>
        <taxon>fabids</taxon>
        <taxon>Fabales</taxon>
        <taxon>Fabaceae</taxon>
        <taxon>Caesalpinioideae</taxon>
        <taxon>mimosoid clade</taxon>
        <taxon>Acacieae</taxon>
        <taxon>Acacia</taxon>
    </lineage>
</organism>
<reference evidence="7" key="1">
    <citation type="submission" date="2023-10" db="EMBL/GenBank/DDBJ databases">
        <title>Chromosome-level genome of the transformable northern wattle, Acacia crassicarpa.</title>
        <authorList>
            <person name="Massaro I."/>
            <person name="Sinha N.R."/>
            <person name="Poethig S."/>
            <person name="Leichty A.R."/>
        </authorList>
    </citation>
    <scope>NUCLEOTIDE SEQUENCE</scope>
    <source>
        <strain evidence="7">Acra3RX</strain>
        <tissue evidence="7">Leaf</tissue>
    </source>
</reference>
<dbReference type="PANTHER" id="PTHR13031">
    <property type="entry name" value="RIBONUCLEASE P SUBUNIT P30"/>
    <property type="match status" value="1"/>
</dbReference>
<protein>
    <submittedName>
        <fullName evidence="7">Uncharacterized protein</fullName>
    </submittedName>
</protein>
<sequence length="643" mass="70621">MGFFDLNIPYLEPSTTGRATLERQRTKIVVKAMELGYSGIAYNRTIKGVISDGHRCCIPLLTLSSLLKVAPALSLSVKLHRDLLGIPATAPFRQYTRLTICVDNLSQAQALNSGNPILKTYDLVAVRPLNQIVFGQACERMEVDIISMDFSGTLPFRLKQPMVKAAVERGVCFEIIYSGLISDTQIRRQLICNAKLLVDWTRGRNIILSSAAPSAHELRGPYDVANLSSLLGLSKEKAKAAISKNCRTLLTNSFRKKQYYKGAIKVEALPPSAASKSEEAWHKELLQWDPISSGDGDLQLDDLAKSFSLSYSALKTTKAIDFASAIGSIPSHGFQVRDFLPASNSSPTFLENIDNPLHVAEKVTPSTAVLNNPAKQSTTIDVCPESDEGLSDAPTIHLTSSCDNPTLKSCMNGSSEAFKVTEEIKTPTSGTELELKCVNYLDQNLTYLKANTHEYQSDKCISSIALDGKCISSIALDGIIPAENEKLDTSSVDAKLEHAHNINGIAKIQEVLPKQDIVTGELRALEMNQSTCETSMADEQLQTHESEAVELGEMLQETSREVKIEDDHSIATQIPTDTTMEDQMHVEGCINSHQNGKAQSLPGRSRVKRGTTGGMHLSPFKRLLNPMPFKKKPQKIRCRTKMR</sequence>
<evidence type="ECO:0000313" key="7">
    <source>
        <dbReference type="EMBL" id="KAK4263309.1"/>
    </source>
</evidence>
<dbReference type="AlphaFoldDB" id="A0AAE1J827"/>
<keyword evidence="3" id="KW-0819">tRNA processing</keyword>
<accession>A0AAE1J827</accession>
<comment type="similarity">
    <text evidence="2">Belongs to the eukaryotic/archaeal RNase P protein component 3 family.</text>
</comment>
<proteinExistence type="inferred from homology"/>
<keyword evidence="8" id="KW-1185">Reference proteome</keyword>
<keyword evidence="4" id="KW-0378">Hydrolase</keyword>